<dbReference type="GO" id="GO:0016887">
    <property type="term" value="F:ATP hydrolysis activity"/>
    <property type="evidence" value="ECO:0007669"/>
    <property type="project" value="InterPro"/>
</dbReference>
<dbReference type="InterPro" id="IPR017730">
    <property type="entry name" value="Chaperonin_ClpB"/>
</dbReference>
<dbReference type="SMART" id="SM01086">
    <property type="entry name" value="ClpB_D2-small"/>
    <property type="match status" value="1"/>
</dbReference>
<dbReference type="InterPro" id="IPR003593">
    <property type="entry name" value="AAA+_ATPase"/>
</dbReference>
<dbReference type="Pfam" id="PF02861">
    <property type="entry name" value="Clp_N"/>
    <property type="match status" value="1"/>
</dbReference>
<feature type="coiled-coil region" evidence="11">
    <location>
        <begin position="419"/>
        <end position="533"/>
    </location>
</feature>
<dbReference type="Gene3D" id="1.10.8.60">
    <property type="match status" value="1"/>
</dbReference>
<comment type="similarity">
    <text evidence="2 10">Belongs to the ClpA/ClpB family.</text>
</comment>
<dbReference type="FunFam" id="3.40.50.300:FF:000025">
    <property type="entry name" value="ATP-dependent Clp protease subunit"/>
    <property type="match status" value="1"/>
</dbReference>
<dbReference type="Pfam" id="PF10431">
    <property type="entry name" value="ClpB_D2-small"/>
    <property type="match status" value="1"/>
</dbReference>
<dbReference type="SUPFAM" id="SSF52540">
    <property type="entry name" value="P-loop containing nucleoside triphosphate hydrolases"/>
    <property type="match status" value="2"/>
</dbReference>
<name>A0A1R0ZF04_9BACL</name>
<keyword evidence="3 9" id="KW-0677">Repeat</keyword>
<dbReference type="PANTHER" id="PTHR11638">
    <property type="entry name" value="ATP-DEPENDENT CLP PROTEASE"/>
    <property type="match status" value="1"/>
</dbReference>
<dbReference type="InterPro" id="IPR003959">
    <property type="entry name" value="ATPase_AAA_core"/>
</dbReference>
<dbReference type="Proteomes" id="UP000187425">
    <property type="component" value="Unassembled WGS sequence"/>
</dbReference>
<feature type="domain" description="Clp R" evidence="12">
    <location>
        <begin position="3"/>
        <end position="153"/>
    </location>
</feature>
<dbReference type="GO" id="GO:0005737">
    <property type="term" value="C:cytoplasm"/>
    <property type="evidence" value="ECO:0007669"/>
    <property type="project" value="UniProtKB-SubCell"/>
</dbReference>
<evidence type="ECO:0000256" key="2">
    <source>
        <dbReference type="ARBA" id="ARBA00008675"/>
    </source>
</evidence>
<comment type="subcellular location">
    <subcellularLocation>
        <location evidence="1 11">Cytoplasm</location>
    </subcellularLocation>
</comment>
<dbReference type="SMART" id="SM00382">
    <property type="entry name" value="AAA"/>
    <property type="match status" value="2"/>
</dbReference>
<evidence type="ECO:0000256" key="10">
    <source>
        <dbReference type="RuleBase" id="RU004432"/>
    </source>
</evidence>
<evidence type="ECO:0000256" key="5">
    <source>
        <dbReference type="ARBA" id="ARBA00022840"/>
    </source>
</evidence>
<dbReference type="PANTHER" id="PTHR11638:SF18">
    <property type="entry name" value="HEAT SHOCK PROTEIN 104"/>
    <property type="match status" value="1"/>
</dbReference>
<protein>
    <recommendedName>
        <fullName evidence="11">Chaperone protein ClpB</fullName>
    </recommendedName>
</protein>
<dbReference type="GO" id="GO:0005524">
    <property type="term" value="F:ATP binding"/>
    <property type="evidence" value="ECO:0007669"/>
    <property type="project" value="UniProtKB-UniRule"/>
</dbReference>
<dbReference type="CDD" id="cd19499">
    <property type="entry name" value="RecA-like_ClpB_Hsp104-like"/>
    <property type="match status" value="1"/>
</dbReference>
<comment type="function">
    <text evidence="11">Part of a stress-induced multi-chaperone system, it is involved in the recovery of the cell from heat-induced damage, in cooperation with DnaK, DnaJ and GrpE.</text>
</comment>
<dbReference type="PRINTS" id="PR00300">
    <property type="entry name" value="CLPPROTEASEA"/>
</dbReference>
<evidence type="ECO:0000256" key="11">
    <source>
        <dbReference type="RuleBase" id="RU362034"/>
    </source>
</evidence>
<dbReference type="FunFam" id="3.40.50.300:FF:000010">
    <property type="entry name" value="Chaperone clpB 1, putative"/>
    <property type="match status" value="1"/>
</dbReference>
<dbReference type="OrthoDB" id="9803641at2"/>
<dbReference type="RefSeq" id="WP_076285085.1">
    <property type="nucleotide sequence ID" value="NZ_MPTW01000008.1"/>
</dbReference>
<keyword evidence="11" id="KW-0346">Stress response</keyword>
<dbReference type="Gene3D" id="3.40.50.300">
    <property type="entry name" value="P-loop containing nucleotide triphosphate hydrolases"/>
    <property type="match status" value="3"/>
</dbReference>
<comment type="caution">
    <text evidence="13">The sequence shown here is derived from an EMBL/GenBank/DDBJ whole genome shotgun (WGS) entry which is preliminary data.</text>
</comment>
<keyword evidence="5 10" id="KW-0067">ATP-binding</keyword>
<comment type="subunit">
    <text evidence="8">Homohexamer. The oligomerization is ATP-dependent.</text>
</comment>
<dbReference type="InterPro" id="IPR018368">
    <property type="entry name" value="ClpA/B_CS1"/>
</dbReference>
<sequence length="880" mass="98468">MDFNKLTQKLQEAVAAAQSLASESGHQEIDNLHLLKALLQQQEGLLPRLLQKMNVPVAELLRSTDELLQRKPSISGSGASTVRRYASQSLIHLLEQAEQEAAKMQDEFVSVEHAVLAMVSDSSRDNRELRDLFVSRGLTREKLMSILAEIRGHQRVTSREPEATYEVLEKYGRDLVAEVRAGKIDPVIGRDAEIRRVIRILSRKTKNNPVLIGEPGVGKTAIVEGLAHRIVRKDVPEGLKDKTIFSLDMSSLVAGAKFRGEFEERLQAVLREVRESNGRIILFIDELHTIVGAGKTEGSMDAGNMLKPMLARGELHCIGATTLDEYRKYIEKDPALERRFQQVLVSEPDVEDTISILRGLKERFEVHHGVKIHDSALVAAGVLSNRYITDRFLPDKAIDLVDEACAMIRTEIDSMPGEMDEVTRRLMQMEIEEAALKKETDDASKRRLEILQRELADLKEKQLGMTARWEKEKSAIQGIRDLKKRLEQARKDLVDAQEEYDLNKSAELSYGIIPDLERQLKAAEEAAQQDQDTRLLREAVTEEEIADIVSRWTGVPVSRLVEGERDKLLRLEETLHERVVGQDEAVSLVADAVLRARAGIKDPNRPIGSFLFLGPTGVGKTELAKSLAVSLFDREDGMIRIDMSEYMEKHSVSRLVGAPPGYVGYEEGGQLTEAVRRQPYTVVLLDEVEKAHPDVFNILLQLLDDGRLTDSQGRMVDFKNTIIIMTSNIGSPHLIQGTDEKGQLTEAAKDSVMKELTGHFRPEFLNRVDDIVMFKPLTLGEIEKIVDKLVDGLRLRLADREIGLELTEPAVRFIAKEGFDPVYGARPLKRFIQRSLETGVARAIIAGEAAEGTVIQVDESGGGLTVSIMKPDLDEPQRTE</sequence>
<evidence type="ECO:0000256" key="1">
    <source>
        <dbReference type="ARBA" id="ARBA00004496"/>
    </source>
</evidence>
<dbReference type="EMBL" id="MPTW01000008">
    <property type="protein sequence ID" value="OME68774.1"/>
    <property type="molecule type" value="Genomic_DNA"/>
</dbReference>
<evidence type="ECO:0000256" key="3">
    <source>
        <dbReference type="ARBA" id="ARBA00022737"/>
    </source>
</evidence>
<keyword evidence="7 10" id="KW-0143">Chaperone</keyword>
<dbReference type="InterPro" id="IPR036628">
    <property type="entry name" value="Clp_N_dom_sf"/>
</dbReference>
<dbReference type="AlphaFoldDB" id="A0A1R0ZF04"/>
<evidence type="ECO:0000256" key="8">
    <source>
        <dbReference type="ARBA" id="ARBA00026057"/>
    </source>
</evidence>
<proteinExistence type="inferred from homology"/>
<dbReference type="GO" id="GO:0042026">
    <property type="term" value="P:protein refolding"/>
    <property type="evidence" value="ECO:0007669"/>
    <property type="project" value="UniProtKB-UniRule"/>
</dbReference>
<evidence type="ECO:0000313" key="14">
    <source>
        <dbReference type="Proteomes" id="UP000187425"/>
    </source>
</evidence>
<dbReference type="InterPro" id="IPR041546">
    <property type="entry name" value="ClpA/ClpB_AAA_lid"/>
</dbReference>
<keyword evidence="4 10" id="KW-0547">Nucleotide-binding</keyword>
<gene>
    <name evidence="11" type="primary">clpB</name>
    <name evidence="13" type="ORF">BSK65_15840</name>
</gene>
<accession>A0A1R0ZF04</accession>
<dbReference type="InterPro" id="IPR050130">
    <property type="entry name" value="ClpA_ClpB"/>
</dbReference>
<dbReference type="Pfam" id="PF17871">
    <property type="entry name" value="AAA_lid_9"/>
    <property type="match status" value="1"/>
</dbReference>
<dbReference type="InterPro" id="IPR019489">
    <property type="entry name" value="Clp_ATPase_C"/>
</dbReference>
<evidence type="ECO:0000256" key="7">
    <source>
        <dbReference type="ARBA" id="ARBA00023186"/>
    </source>
</evidence>
<dbReference type="FunFam" id="3.40.50.300:FF:000120">
    <property type="entry name" value="ATP-dependent chaperone ClpB"/>
    <property type="match status" value="1"/>
</dbReference>
<dbReference type="PROSITE" id="PS00871">
    <property type="entry name" value="CLPAB_2"/>
    <property type="match status" value="1"/>
</dbReference>
<dbReference type="PROSITE" id="PS51903">
    <property type="entry name" value="CLP_R"/>
    <property type="match status" value="1"/>
</dbReference>
<dbReference type="NCBIfam" id="TIGR03346">
    <property type="entry name" value="chaperone_ClpB"/>
    <property type="match status" value="1"/>
</dbReference>
<evidence type="ECO:0000256" key="6">
    <source>
        <dbReference type="ARBA" id="ARBA00023054"/>
    </source>
</evidence>
<dbReference type="InterPro" id="IPR001270">
    <property type="entry name" value="ClpA/B"/>
</dbReference>
<dbReference type="CDD" id="cd00009">
    <property type="entry name" value="AAA"/>
    <property type="match status" value="1"/>
</dbReference>
<dbReference type="GO" id="GO:0034605">
    <property type="term" value="P:cellular response to heat"/>
    <property type="evidence" value="ECO:0007669"/>
    <property type="project" value="TreeGrafter"/>
</dbReference>
<reference evidence="13 14" key="1">
    <citation type="submission" date="2016-11" db="EMBL/GenBank/DDBJ databases">
        <title>Paenibacillus species isolates.</title>
        <authorList>
            <person name="Beno S.M."/>
        </authorList>
    </citation>
    <scope>NUCLEOTIDE SEQUENCE [LARGE SCALE GENOMIC DNA]</scope>
    <source>
        <strain evidence="13 14">FSL H7-0443</strain>
    </source>
</reference>
<feature type="coiled-coil region" evidence="11">
    <location>
        <begin position="87"/>
        <end position="114"/>
    </location>
</feature>
<dbReference type="SUPFAM" id="SSF81923">
    <property type="entry name" value="Double Clp-N motif"/>
    <property type="match status" value="1"/>
</dbReference>
<evidence type="ECO:0000256" key="4">
    <source>
        <dbReference type="ARBA" id="ARBA00022741"/>
    </source>
</evidence>
<organism evidence="13 14">
    <name type="scientific">Paenibacillus odorifer</name>
    <dbReference type="NCBI Taxonomy" id="189426"/>
    <lineage>
        <taxon>Bacteria</taxon>
        <taxon>Bacillati</taxon>
        <taxon>Bacillota</taxon>
        <taxon>Bacilli</taxon>
        <taxon>Bacillales</taxon>
        <taxon>Paenibacillaceae</taxon>
        <taxon>Paenibacillus</taxon>
    </lineage>
</organism>
<evidence type="ECO:0000256" key="9">
    <source>
        <dbReference type="PROSITE-ProRule" id="PRU01251"/>
    </source>
</evidence>
<evidence type="ECO:0000313" key="13">
    <source>
        <dbReference type="EMBL" id="OME68774.1"/>
    </source>
</evidence>
<dbReference type="PROSITE" id="PS00870">
    <property type="entry name" value="CLPAB_1"/>
    <property type="match status" value="1"/>
</dbReference>
<keyword evidence="6 11" id="KW-0175">Coiled coil</keyword>
<dbReference type="InterPro" id="IPR004176">
    <property type="entry name" value="Clp_R_N"/>
</dbReference>
<evidence type="ECO:0000259" key="12">
    <source>
        <dbReference type="PROSITE" id="PS51903"/>
    </source>
</evidence>
<keyword evidence="11" id="KW-0963">Cytoplasm</keyword>
<dbReference type="InterPro" id="IPR027417">
    <property type="entry name" value="P-loop_NTPase"/>
</dbReference>
<dbReference type="Pfam" id="PF00004">
    <property type="entry name" value="AAA"/>
    <property type="match status" value="1"/>
</dbReference>
<comment type="subunit">
    <text evidence="11">Homohexamer; The oligomerization is ATP-dependent.</text>
</comment>
<dbReference type="InterPro" id="IPR028299">
    <property type="entry name" value="ClpA/B_CS2"/>
</dbReference>
<dbReference type="Gene3D" id="1.10.1780.10">
    <property type="entry name" value="Clp, N-terminal domain"/>
    <property type="match status" value="1"/>
</dbReference>
<dbReference type="Pfam" id="PF07724">
    <property type="entry name" value="AAA_2"/>
    <property type="match status" value="1"/>
</dbReference>